<keyword evidence="2" id="KW-0597">Phosphoprotein</keyword>
<dbReference type="Gene3D" id="3.40.50.980">
    <property type="match status" value="2"/>
</dbReference>
<dbReference type="SUPFAM" id="SSF56801">
    <property type="entry name" value="Acetyl-CoA synthetase-like"/>
    <property type="match status" value="1"/>
</dbReference>
<dbReference type="VEuPathDB" id="FungiDB:ATCC64974_77220"/>
<dbReference type="EMBL" id="NKJJ02000006">
    <property type="protein sequence ID" value="TPR03509.1"/>
    <property type="molecule type" value="Genomic_DNA"/>
</dbReference>
<proteinExistence type="inferred from homology"/>
<reference evidence="5" key="1">
    <citation type="submission" date="2018-10" db="EMBL/GenBank/DDBJ databases">
        <title>FDA dAtabase for Regulatory Grade micrObial Sequences (FDA-ARGOS): Supporting development and validation of Infectious Disease Dx tests.</title>
        <authorList>
            <person name="Kerrigan L."/>
            <person name="Tallon L."/>
            <person name="Sadzewicz L."/>
            <person name="Sengamalay N."/>
            <person name="Ott S."/>
            <person name="Godinez A."/>
            <person name="Nagaraj S."/>
            <person name="Vavikolanu K."/>
            <person name="Nadendla S."/>
            <person name="George J."/>
            <person name="Sichtig H."/>
        </authorList>
    </citation>
    <scope>NUCLEOTIDE SEQUENCE [LARGE SCALE GENOMIC DNA]</scope>
    <source>
        <strain evidence="5">FDAARGOS_311</strain>
    </source>
</reference>
<dbReference type="Gene3D" id="3.30.300.30">
    <property type="match status" value="1"/>
</dbReference>
<evidence type="ECO:0000313" key="5">
    <source>
        <dbReference type="Proteomes" id="UP000197666"/>
    </source>
</evidence>
<dbReference type="VEuPathDB" id="FungiDB:An04g01150"/>
<dbReference type="Gene3D" id="1.10.1200.10">
    <property type="entry name" value="ACP-like"/>
    <property type="match status" value="1"/>
</dbReference>
<dbReference type="InterPro" id="IPR045851">
    <property type="entry name" value="AMP-bd_C_sf"/>
</dbReference>
<dbReference type="AlphaFoldDB" id="A0A254TX18"/>
<dbReference type="NCBIfam" id="TIGR01733">
    <property type="entry name" value="AA-adenyl-dom"/>
    <property type="match status" value="1"/>
</dbReference>
<dbReference type="InterPro" id="IPR013120">
    <property type="entry name" value="FAR_NAD-bd"/>
</dbReference>
<protein>
    <submittedName>
        <fullName evidence="4">Fatty acid desaturase family protein</fullName>
    </submittedName>
</protein>
<accession>A0A254TX18</accession>
<dbReference type="Proteomes" id="UP000197666">
    <property type="component" value="Unassembled WGS sequence"/>
</dbReference>
<evidence type="ECO:0000256" key="2">
    <source>
        <dbReference type="ARBA" id="ARBA00022553"/>
    </source>
</evidence>
<dbReference type="eggNOG" id="KOG1178">
    <property type="taxonomic scope" value="Eukaryota"/>
</dbReference>
<dbReference type="InterPro" id="IPR036291">
    <property type="entry name" value="NAD(P)-bd_dom_sf"/>
</dbReference>
<dbReference type="VEuPathDB" id="FungiDB:M747DRAFT_369934"/>
<dbReference type="CDD" id="cd05235">
    <property type="entry name" value="SDR_e1"/>
    <property type="match status" value="1"/>
</dbReference>
<gene>
    <name evidence="4" type="ORF">CAN33_000490</name>
</gene>
<dbReference type="Gene3D" id="2.30.38.10">
    <property type="entry name" value="Luciferase, Domain 3"/>
    <property type="match status" value="1"/>
</dbReference>
<dbReference type="InterPro" id="IPR000873">
    <property type="entry name" value="AMP-dep_synth/lig_dom"/>
</dbReference>
<dbReference type="PROSITE" id="PS50075">
    <property type="entry name" value="CARRIER"/>
    <property type="match status" value="1"/>
</dbReference>
<dbReference type="InterPro" id="IPR009081">
    <property type="entry name" value="PP-bd_ACP"/>
</dbReference>
<dbReference type="Pfam" id="PF13193">
    <property type="entry name" value="AMP-binding_C"/>
    <property type="match status" value="1"/>
</dbReference>
<dbReference type="Pfam" id="PF00501">
    <property type="entry name" value="AMP-binding"/>
    <property type="match status" value="1"/>
</dbReference>
<dbReference type="PANTHER" id="PTHR44845">
    <property type="entry name" value="CARRIER DOMAIN-CONTAINING PROTEIN"/>
    <property type="match status" value="1"/>
</dbReference>
<dbReference type="InterPro" id="IPR025110">
    <property type="entry name" value="AMP-bd_C"/>
</dbReference>
<dbReference type="PROSITE" id="PS00455">
    <property type="entry name" value="AMP_BINDING"/>
    <property type="match status" value="1"/>
</dbReference>
<dbReference type="Pfam" id="PF00550">
    <property type="entry name" value="PP-binding"/>
    <property type="match status" value="1"/>
</dbReference>
<evidence type="ECO:0000256" key="1">
    <source>
        <dbReference type="ARBA" id="ARBA00022450"/>
    </source>
</evidence>
<dbReference type="InterPro" id="IPR010071">
    <property type="entry name" value="AA_adenyl_dom"/>
</dbReference>
<dbReference type="InterPro" id="IPR036736">
    <property type="entry name" value="ACP-like_sf"/>
</dbReference>
<dbReference type="SUPFAM" id="SSF51735">
    <property type="entry name" value="NAD(P)-binding Rossmann-fold domains"/>
    <property type="match status" value="1"/>
</dbReference>
<dbReference type="NCBIfam" id="TIGR01746">
    <property type="entry name" value="Thioester-redct"/>
    <property type="match status" value="1"/>
</dbReference>
<comment type="caution">
    <text evidence="4">The sequence shown here is derived from an EMBL/GenBank/DDBJ whole genome shotgun (WGS) entry which is preliminary data.</text>
</comment>
<dbReference type="InterPro" id="IPR010080">
    <property type="entry name" value="Thioester_reductase-like_dom"/>
</dbReference>
<name>A0A254TX18_ASPNG</name>
<dbReference type="PANTHER" id="PTHR44845:SF6">
    <property type="entry name" value="BETA-ALANINE-ACTIVATING ENZYME"/>
    <property type="match status" value="1"/>
</dbReference>
<evidence type="ECO:0000256" key="3">
    <source>
        <dbReference type="ARBA" id="ARBA00029454"/>
    </source>
</evidence>
<dbReference type="Gene3D" id="3.40.50.720">
    <property type="entry name" value="NAD(P)-binding Rossmann-like Domain"/>
    <property type="match status" value="1"/>
</dbReference>
<keyword evidence="1" id="KW-0596">Phosphopantetheine</keyword>
<dbReference type="Pfam" id="PF07993">
    <property type="entry name" value="NAD_binding_4"/>
    <property type="match status" value="1"/>
</dbReference>
<comment type="similarity">
    <text evidence="3">Belongs to the NRP synthetase family.</text>
</comment>
<dbReference type="SUPFAM" id="SSF47336">
    <property type="entry name" value="ACP-like"/>
    <property type="match status" value="1"/>
</dbReference>
<sequence length="1017" mass="112517">MERIVYSHAQQAPDVPAVVADNTTLTYRELVSEAIHLAEFLDAEGIKAPEEPVGILLGSGLGLIVAQLAVRLVGATCVPIEPTLPELRIAGMFNQVHVRYIITEKDGPISLSGFRTVHMPPVGQKAHAALSNWEFRPETDRSHVLFTSGSTGKPKPVQIRPENILHLATNTPVTPLLTSDRVAEFNNPGFDLSLFEIWATLLSGATIVVVPRHIATDPGAIASYLQEHQVSVIFITAALFRIIVSACPSAFSTLRHVLMGGDVANVQAIRSVFEHGPPQHLWNTYGPTECTTLTTMHEVTPADTDTDLIPIGRPVGDMEIILLDEEQRLITEPGQPGEVYIAGPQQAAGYFARPAETAEQFVEITRLGRHGEDHGVVRVYRTGDRAEWGADSNVLDFLGRTDSQVKHGGFRVELGEIERALERHPRVHTAVVARQPPLTTDGTHALVAFVVSDDGSVDPHAVTQFARERLPSYMIPDAIEVMGELPLTSNGKFDRATLVQRRMDALQKQKPNVDAPPAQSNGDAQDKHTLLRDIWMDILHLPHIHDGDDFFALGGTSMQAAELIARVQIHMKVLISMEELYRHSRFDDLVRQVQPAEPLTHGNAPDDTHVWMQDVDLVNDIAWIPDWQSPDEGRVFLTGATGFVGAHLLHRLLHKPTVQQVACLARPQGSLSAAARVRQTLETYDLWPASDHLAQKLLVLPGDLAGPHLGLGRKQFTWLADWASVIFHLGAKVNFCESYREHRAANVVGTRNILSLAVTGRRKPLHYVSSVDAWGPTGAILGTRELPEDAPLQPHIQGLRYDLGYAQSQWTAEAMVRRLRDEPPHHLPVAIYRPGFIIGDAVTGASNPNDFFTRLIVGCIQMGTFPRLTQCLEYVTVDYVVDAMLHIAGDNALLGRSYHLVPPDPKASVTVEGTCRVLNEAGHKVRMVDYEDWAAQAVREQRGPNTALAPLMPMVQERVLGRLTRWEASQYTPWYRADNTIAALKERPDLVCRPLDASMLRRFIGFWNRKGFYSVPE</sequence>
<dbReference type="CDD" id="cd05930">
    <property type="entry name" value="A_NRPS"/>
    <property type="match status" value="1"/>
</dbReference>
<dbReference type="VEuPathDB" id="FungiDB:ASPNIDRAFT2_1094020"/>
<organism evidence="4 5">
    <name type="scientific">Aspergillus niger</name>
    <dbReference type="NCBI Taxonomy" id="5061"/>
    <lineage>
        <taxon>Eukaryota</taxon>
        <taxon>Fungi</taxon>
        <taxon>Dikarya</taxon>
        <taxon>Ascomycota</taxon>
        <taxon>Pezizomycotina</taxon>
        <taxon>Eurotiomycetes</taxon>
        <taxon>Eurotiomycetidae</taxon>
        <taxon>Eurotiales</taxon>
        <taxon>Aspergillaceae</taxon>
        <taxon>Aspergillus</taxon>
        <taxon>Aspergillus subgen. Circumdati</taxon>
    </lineage>
</organism>
<dbReference type="InterPro" id="IPR020845">
    <property type="entry name" value="AMP-binding_CS"/>
</dbReference>
<evidence type="ECO:0000313" key="4">
    <source>
        <dbReference type="EMBL" id="TPR03509.1"/>
    </source>
</evidence>